<evidence type="ECO:0008006" key="2">
    <source>
        <dbReference type="Google" id="ProtNLM"/>
    </source>
</evidence>
<dbReference type="PANTHER" id="PTHR34218">
    <property type="entry name" value="PEPTIDASE S45 PENICILLIN AMIDASE"/>
    <property type="match status" value="1"/>
</dbReference>
<dbReference type="EMBL" id="UINC01012947">
    <property type="protein sequence ID" value="SVA56239.1"/>
    <property type="molecule type" value="Genomic_DNA"/>
</dbReference>
<protein>
    <recommendedName>
        <fullName evidence="2">Penicillin acylase family protein</fullName>
    </recommendedName>
</protein>
<gene>
    <name evidence="1" type="ORF">METZ01_LOCUS109093</name>
</gene>
<feature type="non-terminal residue" evidence="1">
    <location>
        <position position="1"/>
    </location>
</feature>
<dbReference type="AlphaFoldDB" id="A0A381WUP1"/>
<dbReference type="GO" id="GO:0016787">
    <property type="term" value="F:hydrolase activity"/>
    <property type="evidence" value="ECO:0007669"/>
    <property type="project" value="InterPro"/>
</dbReference>
<dbReference type="PANTHER" id="PTHR34218:SF4">
    <property type="entry name" value="ACYL-HOMOSERINE LACTONE ACYLASE QUIP"/>
    <property type="match status" value="1"/>
</dbReference>
<sequence>NGRISFRYTQTATPNNSADSILEMLKANSTFDLDKSMEKWVDPCNNFVFCDVHGNIGYLTRGKLPIRSKANAWLPVPGWTGAHEWKGIVPFSEMPRSHNPKQNYIVTANQKVVDDNYPHFIALDHSPEFRARRITNRLLSLENITVDDMAEIHSDRISIPAQKYVELLKTVVIHDNNTKNILNEFCAWNGAMEQDLVAPLIYNEFRSALDFSVFRYQLKGLANEALKMTGRGGPVHLAKLRALLPFMIERNDRSLLPPNTSWNRLLSQAFVQAVKTCQVKFGTNTKSWTWGSVHKTDPRHNLDSMFPDLSSLLNPPSISMGGDGETPQNTSFNVGNPYTINSTSVLRYVYDPSNWDNSAWVVPLGASGNPYSPHYSDQASFWAEIKLIPMLYNWDRLEKLAESKQIILKPNSKPKEEDLDI</sequence>
<dbReference type="InterPro" id="IPR029055">
    <property type="entry name" value="Ntn_hydrolases_N"/>
</dbReference>
<evidence type="ECO:0000313" key="1">
    <source>
        <dbReference type="EMBL" id="SVA56239.1"/>
    </source>
</evidence>
<dbReference type="Gene3D" id="3.60.20.10">
    <property type="entry name" value="Glutamine Phosphoribosylpyrophosphate, subunit 1, domain 1"/>
    <property type="match status" value="2"/>
</dbReference>
<proteinExistence type="predicted"/>
<organism evidence="1">
    <name type="scientific">marine metagenome</name>
    <dbReference type="NCBI Taxonomy" id="408172"/>
    <lineage>
        <taxon>unclassified sequences</taxon>
        <taxon>metagenomes</taxon>
        <taxon>ecological metagenomes</taxon>
    </lineage>
</organism>
<dbReference type="SUPFAM" id="SSF56235">
    <property type="entry name" value="N-terminal nucleophile aminohydrolases (Ntn hydrolases)"/>
    <property type="match status" value="1"/>
</dbReference>
<accession>A0A381WUP1</accession>
<dbReference type="Pfam" id="PF01804">
    <property type="entry name" value="Penicil_amidase"/>
    <property type="match status" value="1"/>
</dbReference>
<dbReference type="InterPro" id="IPR002692">
    <property type="entry name" value="S45"/>
</dbReference>
<dbReference type="GO" id="GO:0017000">
    <property type="term" value="P:antibiotic biosynthetic process"/>
    <property type="evidence" value="ECO:0007669"/>
    <property type="project" value="InterPro"/>
</dbReference>
<name>A0A381WUP1_9ZZZZ</name>
<reference evidence="1" key="1">
    <citation type="submission" date="2018-05" db="EMBL/GenBank/DDBJ databases">
        <authorList>
            <person name="Lanie J.A."/>
            <person name="Ng W.-L."/>
            <person name="Kazmierczak K.M."/>
            <person name="Andrzejewski T.M."/>
            <person name="Davidsen T.M."/>
            <person name="Wayne K.J."/>
            <person name="Tettelin H."/>
            <person name="Glass J.I."/>
            <person name="Rusch D."/>
            <person name="Podicherti R."/>
            <person name="Tsui H.-C.T."/>
            <person name="Winkler M.E."/>
        </authorList>
    </citation>
    <scope>NUCLEOTIDE SEQUENCE</scope>
</reference>